<evidence type="ECO:0000313" key="2">
    <source>
        <dbReference type="EMBL" id="MCG6659244.1"/>
    </source>
</evidence>
<dbReference type="Pfam" id="PF01370">
    <property type="entry name" value="Epimerase"/>
    <property type="match status" value="1"/>
</dbReference>
<dbReference type="Gene3D" id="3.40.50.720">
    <property type="entry name" value="NAD(P)-binding Rossmann-like Domain"/>
    <property type="match status" value="1"/>
</dbReference>
<dbReference type="SUPFAM" id="SSF51735">
    <property type="entry name" value="NAD(P)-binding Rossmann-fold domains"/>
    <property type="match status" value="1"/>
</dbReference>
<reference evidence="2 3" key="1">
    <citation type="submission" date="2020-05" db="EMBL/GenBank/DDBJ databases">
        <title>Comparative genomic analysis of denitrifying bacteria from Halomonas genus.</title>
        <authorList>
            <person name="Wang L."/>
            <person name="Shao Z."/>
        </authorList>
    </citation>
    <scope>NUCLEOTIDE SEQUENCE [LARGE SCALE GENOMIC DNA]</scope>
    <source>
        <strain evidence="2 3">A4</strain>
    </source>
</reference>
<feature type="domain" description="NAD-dependent epimerase/dehydratase" evidence="1">
    <location>
        <begin position="6"/>
        <end position="198"/>
    </location>
</feature>
<organism evidence="2 3">
    <name type="scientific">Billgrantia campisalis</name>
    <dbReference type="NCBI Taxonomy" id="74661"/>
    <lineage>
        <taxon>Bacteria</taxon>
        <taxon>Pseudomonadati</taxon>
        <taxon>Pseudomonadota</taxon>
        <taxon>Gammaproteobacteria</taxon>
        <taxon>Oceanospirillales</taxon>
        <taxon>Halomonadaceae</taxon>
        <taxon>Billgrantia</taxon>
    </lineage>
</organism>
<sequence>MPSGPITVFGGTGFLGSAIVHELVDAGQAVRIAARRPVLPAWAQEGDPLSLIHADIRDEASVADALDGAGGVVNAVSLYVQSREARFDAIHVEGAGRLARLARDAGVEELVHVSGIGSDSRSPSSYVRARAQGEAEVIAGFPKAVIVRPSVLFGPGDAFLGTLAGLARLPVIPLFGRGETRLQPVHVVDVARAVVRLLGGNPPRWRLFELGGPEVIRYRDILALLLAYLERERPLLPIPFPLWHLLALLASVLPNPPLTRDQVFLMQQDNCVSEAVGSFAELGIAPRALRDSLPECLPAAS</sequence>
<comment type="caution">
    <text evidence="2">The sequence shown here is derived from an EMBL/GenBank/DDBJ whole genome shotgun (WGS) entry which is preliminary data.</text>
</comment>
<proteinExistence type="predicted"/>
<dbReference type="RefSeq" id="WP_238978392.1">
    <property type="nucleotide sequence ID" value="NZ_JABFUC010000014.1"/>
</dbReference>
<protein>
    <submittedName>
        <fullName evidence="2">Complex I NDUFA9 subunit family protein</fullName>
    </submittedName>
</protein>
<accession>A0ABS9PBV1</accession>
<name>A0ABS9PBV1_9GAMM</name>
<dbReference type="InterPro" id="IPR036291">
    <property type="entry name" value="NAD(P)-bd_dom_sf"/>
</dbReference>
<keyword evidence="3" id="KW-1185">Reference proteome</keyword>
<dbReference type="Proteomes" id="UP000814385">
    <property type="component" value="Unassembled WGS sequence"/>
</dbReference>
<dbReference type="PANTHER" id="PTHR12126:SF11">
    <property type="entry name" value="NADH DEHYDROGENASE [UBIQUINONE] 1 ALPHA SUBCOMPLEX SUBUNIT 9, MITOCHONDRIAL"/>
    <property type="match status" value="1"/>
</dbReference>
<dbReference type="InterPro" id="IPR051207">
    <property type="entry name" value="ComplexI_NDUFA9_subunit"/>
</dbReference>
<dbReference type="CDD" id="cd05271">
    <property type="entry name" value="NDUFA9_like_SDR_a"/>
    <property type="match status" value="1"/>
</dbReference>
<dbReference type="InterPro" id="IPR001509">
    <property type="entry name" value="Epimerase_deHydtase"/>
</dbReference>
<gene>
    <name evidence="2" type="ORF">HOP52_15910</name>
</gene>
<evidence type="ECO:0000259" key="1">
    <source>
        <dbReference type="Pfam" id="PF01370"/>
    </source>
</evidence>
<dbReference type="EMBL" id="JABFUC010000014">
    <property type="protein sequence ID" value="MCG6659244.1"/>
    <property type="molecule type" value="Genomic_DNA"/>
</dbReference>
<evidence type="ECO:0000313" key="3">
    <source>
        <dbReference type="Proteomes" id="UP000814385"/>
    </source>
</evidence>
<dbReference type="PANTHER" id="PTHR12126">
    <property type="entry name" value="NADH-UBIQUINONE OXIDOREDUCTASE 39 KDA SUBUNIT-RELATED"/>
    <property type="match status" value="1"/>
</dbReference>